<comment type="similarity">
    <text evidence="1 5">Belongs to the SecB family.</text>
</comment>
<keyword evidence="5" id="KW-0143">Chaperone</keyword>
<dbReference type="GO" id="GO:0015031">
    <property type="term" value="P:protein transport"/>
    <property type="evidence" value="ECO:0007669"/>
    <property type="project" value="UniProtKB-UniRule"/>
</dbReference>
<keyword evidence="4 5" id="KW-0811">Translocation</keyword>
<protein>
    <recommendedName>
        <fullName evidence="5">Protein-export protein SecB</fullName>
    </recommendedName>
</protein>
<evidence type="ECO:0000313" key="6">
    <source>
        <dbReference type="EMBL" id="MBB3167142.1"/>
    </source>
</evidence>
<dbReference type="RefSeq" id="WP_183907613.1">
    <property type="nucleotide sequence ID" value="NZ_JACHXZ010000001.1"/>
</dbReference>
<evidence type="ECO:0000256" key="5">
    <source>
        <dbReference type="HAMAP-Rule" id="MF_00821"/>
    </source>
</evidence>
<dbReference type="InterPro" id="IPR035958">
    <property type="entry name" value="SecB-like_sf"/>
</dbReference>
<comment type="caution">
    <text evidence="6">The sequence shown here is derived from an EMBL/GenBank/DDBJ whole genome shotgun (WGS) entry which is preliminary data.</text>
</comment>
<keyword evidence="7" id="KW-1185">Reference proteome</keyword>
<dbReference type="GO" id="GO:0005737">
    <property type="term" value="C:cytoplasm"/>
    <property type="evidence" value="ECO:0007669"/>
    <property type="project" value="UniProtKB-SubCell"/>
</dbReference>
<comment type="function">
    <text evidence="5">One of the proteins required for the normal export of preproteins out of the cell cytoplasm. It is a molecular chaperone that binds to a subset of precursor proteins, maintaining them in a translocation-competent state. It also specifically binds to its receptor SecA.</text>
</comment>
<dbReference type="Proteomes" id="UP000559987">
    <property type="component" value="Unassembled WGS sequence"/>
</dbReference>
<proteinExistence type="inferred from homology"/>
<dbReference type="SUPFAM" id="SSF54611">
    <property type="entry name" value="SecB-like"/>
    <property type="match status" value="1"/>
</dbReference>
<keyword evidence="5" id="KW-0963">Cytoplasm</keyword>
<evidence type="ECO:0000256" key="4">
    <source>
        <dbReference type="ARBA" id="ARBA00023010"/>
    </source>
</evidence>
<gene>
    <name evidence="5" type="primary">secB</name>
    <name evidence="6" type="ORF">FHS30_000318</name>
</gene>
<dbReference type="GO" id="GO:0051262">
    <property type="term" value="P:protein tetramerization"/>
    <property type="evidence" value="ECO:0007669"/>
    <property type="project" value="InterPro"/>
</dbReference>
<dbReference type="NCBIfam" id="NF004393">
    <property type="entry name" value="PRK05751.1-4"/>
    <property type="match status" value="1"/>
</dbReference>
<comment type="subunit">
    <text evidence="5">Homotetramer, a dimer of dimers. One homotetramer interacts with 1 SecA dimer.</text>
</comment>
<dbReference type="GO" id="GO:0006457">
    <property type="term" value="P:protein folding"/>
    <property type="evidence" value="ECO:0007669"/>
    <property type="project" value="UniProtKB-UniRule"/>
</dbReference>
<dbReference type="GO" id="GO:0051082">
    <property type="term" value="F:unfolded protein binding"/>
    <property type="evidence" value="ECO:0007669"/>
    <property type="project" value="InterPro"/>
</dbReference>
<comment type="subcellular location">
    <subcellularLocation>
        <location evidence="5">Cytoplasm</location>
    </subcellularLocation>
</comment>
<keyword evidence="2 5" id="KW-0813">Transport</keyword>
<organism evidence="6 7">
    <name type="scientific">Simiduia aestuariiviva</name>
    <dbReference type="NCBI Taxonomy" id="1510459"/>
    <lineage>
        <taxon>Bacteria</taxon>
        <taxon>Pseudomonadati</taxon>
        <taxon>Pseudomonadota</taxon>
        <taxon>Gammaproteobacteria</taxon>
        <taxon>Cellvibrionales</taxon>
        <taxon>Cellvibrionaceae</taxon>
        <taxon>Simiduia</taxon>
    </lineage>
</organism>
<dbReference type="EMBL" id="JACHXZ010000001">
    <property type="protein sequence ID" value="MBB3167142.1"/>
    <property type="molecule type" value="Genomic_DNA"/>
</dbReference>
<dbReference type="PANTHER" id="PTHR36918:SF1">
    <property type="entry name" value="PROTEIN-EXPORT PROTEIN SECB"/>
    <property type="match status" value="1"/>
</dbReference>
<dbReference type="Pfam" id="PF02556">
    <property type="entry name" value="SecB"/>
    <property type="match status" value="1"/>
</dbReference>
<dbReference type="HAMAP" id="MF_00821">
    <property type="entry name" value="SecB"/>
    <property type="match status" value="1"/>
</dbReference>
<evidence type="ECO:0000313" key="7">
    <source>
        <dbReference type="Proteomes" id="UP000559987"/>
    </source>
</evidence>
<name>A0A839UGY9_9GAMM</name>
<dbReference type="Gene3D" id="3.10.420.10">
    <property type="entry name" value="SecB-like"/>
    <property type="match status" value="1"/>
</dbReference>
<dbReference type="PRINTS" id="PR01594">
    <property type="entry name" value="SECBCHAPRONE"/>
</dbReference>
<reference evidence="6 7" key="1">
    <citation type="submission" date="2020-08" db="EMBL/GenBank/DDBJ databases">
        <title>Genomic Encyclopedia of Type Strains, Phase III (KMG-III): the genomes of soil and plant-associated and newly described type strains.</title>
        <authorList>
            <person name="Whitman W."/>
        </authorList>
    </citation>
    <scope>NUCLEOTIDE SEQUENCE [LARGE SCALE GENOMIC DNA]</scope>
    <source>
        <strain evidence="6 7">CECT 8571</strain>
    </source>
</reference>
<sequence>MTEENTTGAAAATEEAATPGQQFALQRVYLKDMSFEAPMGVKAFMQEWKPQVDQELNTKANKVDDTSFEVTLTLTVTVKLGEETAFLVEVQQGGLFHISGLPEQALPQVLNTACPQILFPYAREAIDNVVVKGSFPALMLPPVNFDALFAHAVQQAKAQQEAQGAAEPATEQ</sequence>
<evidence type="ECO:0000256" key="1">
    <source>
        <dbReference type="ARBA" id="ARBA00009990"/>
    </source>
</evidence>
<dbReference type="AlphaFoldDB" id="A0A839UGY9"/>
<dbReference type="PANTHER" id="PTHR36918">
    <property type="match status" value="1"/>
</dbReference>
<accession>A0A839UGY9</accession>
<keyword evidence="3 5" id="KW-0653">Protein transport</keyword>
<dbReference type="InterPro" id="IPR003708">
    <property type="entry name" value="SecB"/>
</dbReference>
<evidence type="ECO:0000256" key="3">
    <source>
        <dbReference type="ARBA" id="ARBA00022927"/>
    </source>
</evidence>
<dbReference type="NCBIfam" id="TIGR00809">
    <property type="entry name" value="secB"/>
    <property type="match status" value="1"/>
</dbReference>
<evidence type="ECO:0000256" key="2">
    <source>
        <dbReference type="ARBA" id="ARBA00022448"/>
    </source>
</evidence>